<evidence type="ECO:0000256" key="4">
    <source>
        <dbReference type="ARBA" id="ARBA00022989"/>
    </source>
</evidence>
<dbReference type="Proteomes" id="UP000007703">
    <property type="component" value="Unassembled WGS sequence"/>
</dbReference>
<evidence type="ECO:0000256" key="5">
    <source>
        <dbReference type="ARBA" id="ARBA00023136"/>
    </source>
</evidence>
<dbReference type="HOGENOM" id="CLU_025025_0_1_1"/>
<dbReference type="STRING" id="306902.C4YB33"/>
<dbReference type="FunCoup" id="C4YB33">
    <property type="interactions" value="302"/>
</dbReference>
<organism evidence="9 10">
    <name type="scientific">Clavispora lusitaniae (strain ATCC 42720)</name>
    <name type="common">Yeast</name>
    <name type="synonym">Candida lusitaniae</name>
    <dbReference type="NCBI Taxonomy" id="306902"/>
    <lineage>
        <taxon>Eukaryota</taxon>
        <taxon>Fungi</taxon>
        <taxon>Dikarya</taxon>
        <taxon>Ascomycota</taxon>
        <taxon>Saccharomycotina</taxon>
        <taxon>Pichiomycetes</taxon>
        <taxon>Metschnikowiaceae</taxon>
        <taxon>Clavispora</taxon>
    </lineage>
</organism>
<name>C4YB33_CLAL4</name>
<dbReference type="VEuPathDB" id="FungiDB:CLUG_05325"/>
<dbReference type="GO" id="GO:0007166">
    <property type="term" value="P:cell surface receptor signaling pathway"/>
    <property type="evidence" value="ECO:0007669"/>
    <property type="project" value="EnsemblFungi"/>
</dbReference>
<comment type="similarity">
    <text evidence="2 6">Belongs to the CDC50/LEM3 family.</text>
</comment>
<evidence type="ECO:0000313" key="9">
    <source>
        <dbReference type="EMBL" id="EEQ41197.1"/>
    </source>
</evidence>
<dbReference type="GO" id="GO:0140345">
    <property type="term" value="F:phosphatidylcholine flippase activity"/>
    <property type="evidence" value="ECO:0007669"/>
    <property type="project" value="EnsemblFungi"/>
</dbReference>
<evidence type="ECO:0000256" key="1">
    <source>
        <dbReference type="ARBA" id="ARBA00004370"/>
    </source>
</evidence>
<keyword evidence="4 8" id="KW-1133">Transmembrane helix</keyword>
<evidence type="ECO:0000256" key="6">
    <source>
        <dbReference type="PIRNR" id="PIRNR015840"/>
    </source>
</evidence>
<reference evidence="9 10" key="1">
    <citation type="journal article" date="2009" name="Nature">
        <title>Evolution of pathogenicity and sexual reproduction in eight Candida genomes.</title>
        <authorList>
            <person name="Butler G."/>
            <person name="Rasmussen M.D."/>
            <person name="Lin M.F."/>
            <person name="Santos M.A."/>
            <person name="Sakthikumar S."/>
            <person name="Munro C.A."/>
            <person name="Rheinbay E."/>
            <person name="Grabherr M."/>
            <person name="Forche A."/>
            <person name="Reedy J.L."/>
            <person name="Agrafioti I."/>
            <person name="Arnaud M.B."/>
            <person name="Bates S."/>
            <person name="Brown A.J."/>
            <person name="Brunke S."/>
            <person name="Costanzo M.C."/>
            <person name="Fitzpatrick D.A."/>
            <person name="de Groot P.W."/>
            <person name="Harris D."/>
            <person name="Hoyer L.L."/>
            <person name="Hube B."/>
            <person name="Klis F.M."/>
            <person name="Kodira C."/>
            <person name="Lennard N."/>
            <person name="Logue M.E."/>
            <person name="Martin R."/>
            <person name="Neiman A.M."/>
            <person name="Nikolaou E."/>
            <person name="Quail M.A."/>
            <person name="Quinn J."/>
            <person name="Santos M.C."/>
            <person name="Schmitzberger F.F."/>
            <person name="Sherlock G."/>
            <person name="Shah P."/>
            <person name="Silverstein K.A."/>
            <person name="Skrzypek M.S."/>
            <person name="Soll D."/>
            <person name="Staggs R."/>
            <person name="Stansfield I."/>
            <person name="Stumpf M.P."/>
            <person name="Sudbery P.E."/>
            <person name="Srikantha T."/>
            <person name="Zeng Q."/>
            <person name="Berman J."/>
            <person name="Berriman M."/>
            <person name="Heitman J."/>
            <person name="Gow N.A."/>
            <person name="Lorenz M.C."/>
            <person name="Birren B.W."/>
            <person name="Kellis M."/>
            <person name="Cuomo C.A."/>
        </authorList>
    </citation>
    <scope>NUCLEOTIDE SEQUENCE [LARGE SCALE GENOMIC DNA]</scope>
    <source>
        <strain evidence="9 10">ATCC 42720</strain>
    </source>
</reference>
<keyword evidence="5 6" id="KW-0472">Membrane</keyword>
<dbReference type="PIRSF" id="PIRSF015840">
    <property type="entry name" value="DUF284_TM_euk"/>
    <property type="match status" value="1"/>
</dbReference>
<evidence type="ECO:0000313" key="10">
    <source>
        <dbReference type="Proteomes" id="UP000007703"/>
    </source>
</evidence>
<dbReference type="AlphaFoldDB" id="C4YB33"/>
<dbReference type="GO" id="GO:0005794">
    <property type="term" value="C:Golgi apparatus"/>
    <property type="evidence" value="ECO:0007669"/>
    <property type="project" value="TreeGrafter"/>
</dbReference>
<evidence type="ECO:0000256" key="7">
    <source>
        <dbReference type="SAM" id="MobiDB-lite"/>
    </source>
</evidence>
<dbReference type="InterPro" id="IPR005045">
    <property type="entry name" value="CDC50/LEM3_fam"/>
</dbReference>
<dbReference type="InParanoid" id="C4YB33"/>
<dbReference type="GeneID" id="8495207"/>
<dbReference type="EMBL" id="CH408082">
    <property type="protein sequence ID" value="EEQ41197.1"/>
    <property type="molecule type" value="Genomic_DNA"/>
</dbReference>
<evidence type="ECO:0000256" key="8">
    <source>
        <dbReference type="SAM" id="Phobius"/>
    </source>
</evidence>
<proteinExistence type="inferred from homology"/>
<dbReference type="PANTHER" id="PTHR10926">
    <property type="entry name" value="CELL CYCLE CONTROL PROTEIN 50"/>
    <property type="match status" value="1"/>
</dbReference>
<gene>
    <name evidence="9" type="ORF">CLUG_05325</name>
</gene>
<keyword evidence="3 8" id="KW-0812">Transmembrane</keyword>
<evidence type="ECO:0008006" key="11">
    <source>
        <dbReference type="Google" id="ProtNLM"/>
    </source>
</evidence>
<accession>C4YB33</accession>
<protein>
    <recommendedName>
        <fullName evidence="11">Alkylphosphocholine resistance protein</fullName>
    </recommendedName>
</protein>
<dbReference type="GO" id="GO:0005886">
    <property type="term" value="C:plasma membrane"/>
    <property type="evidence" value="ECO:0007669"/>
    <property type="project" value="EnsemblFungi"/>
</dbReference>
<comment type="subcellular location">
    <subcellularLocation>
        <location evidence="1">Membrane</location>
    </subcellularLocation>
</comment>
<evidence type="ECO:0000256" key="3">
    <source>
        <dbReference type="ARBA" id="ARBA00022692"/>
    </source>
</evidence>
<feature type="transmembrane region" description="Helical" evidence="8">
    <location>
        <begin position="416"/>
        <end position="436"/>
    </location>
</feature>
<dbReference type="PANTHER" id="PTHR10926:SF20">
    <property type="entry name" value="PHOSPHOLIPID-TRANSPORTING ATPASE ACCESSORY SUBUNIT LEM3"/>
    <property type="match status" value="1"/>
</dbReference>
<dbReference type="GO" id="GO:0015247">
    <property type="term" value="F:aminophospholipid flippase activity"/>
    <property type="evidence" value="ECO:0007669"/>
    <property type="project" value="EnsemblFungi"/>
</dbReference>
<dbReference type="GO" id="GO:1990531">
    <property type="term" value="C:phospholipid-translocating ATPase complex"/>
    <property type="evidence" value="ECO:0007669"/>
    <property type="project" value="EnsemblFungi"/>
</dbReference>
<evidence type="ECO:0000256" key="2">
    <source>
        <dbReference type="ARBA" id="ARBA00009457"/>
    </source>
</evidence>
<dbReference type="OrthoDB" id="340608at2759"/>
<dbReference type="OMA" id="WWTDTNV"/>
<feature type="transmembrane region" description="Helical" evidence="8">
    <location>
        <begin position="119"/>
        <end position="137"/>
    </location>
</feature>
<dbReference type="KEGG" id="clu:CLUG_05325"/>
<dbReference type="Pfam" id="PF03381">
    <property type="entry name" value="CDC50"/>
    <property type="match status" value="1"/>
</dbReference>
<feature type="compositionally biased region" description="Basic and acidic residues" evidence="7">
    <location>
        <begin position="1"/>
        <end position="12"/>
    </location>
</feature>
<dbReference type="GO" id="GO:0044088">
    <property type="term" value="P:regulation of vacuole organization"/>
    <property type="evidence" value="ECO:0007669"/>
    <property type="project" value="EnsemblFungi"/>
</dbReference>
<sequence length="463" mass="52704">MSSETRSGEKPSHVRPRPGSSSSAFITKDSDNLLMSAEETMQAPPGHATGHNSRETMESPFDDSAQADYSSGGGSESESEEEDEIELKKKNRRPPENSFSQQRLKAVNPVFSFKTVTPILMLIGIIFIPLGGAMWLASHRVEDMMIDYSQCEVEASRDHWSPIPANYTTYHFKNTKYADVTTAQWKLDVDETQAYDDEKNVCRIQFHVPHKIKGPLYFFYRLEKFHQNHRRYVKSFSEDQLKGTAASVSQIKDTVGLNCEPLSLDENGKKYYPCGLIANSLFNDTFTNTLQAVNGSSSDYEMTTKGIAWKSNGNRFKKTKYDYRDISPPRNWIKKFPNGYNATNVPDISKWEEFQNWMFTSGLPNFNKMVMRNDNQAIEEGIYEVSIGLHFPVLPYKGKKLIFLSQRSAIGGKNYFLGYAWIVCGGICIILSLVLLTARLVKPRKTGDENWLSWKKEEIASRE</sequence>
<dbReference type="GO" id="GO:0005783">
    <property type="term" value="C:endoplasmic reticulum"/>
    <property type="evidence" value="ECO:0007669"/>
    <property type="project" value="EnsemblFungi"/>
</dbReference>
<feature type="region of interest" description="Disordered" evidence="7">
    <location>
        <begin position="1"/>
        <end position="101"/>
    </location>
</feature>